<dbReference type="EMBL" id="JAANQT010000798">
    <property type="protein sequence ID" value="KAG1308312.1"/>
    <property type="molecule type" value="Genomic_DNA"/>
</dbReference>
<feature type="domain" description="ELMO" evidence="1">
    <location>
        <begin position="20"/>
        <end position="174"/>
    </location>
</feature>
<organism evidence="2 3">
    <name type="scientific">Rhizopus oryzae</name>
    <name type="common">Mucormycosis agent</name>
    <name type="synonym">Rhizopus arrhizus var. delemar</name>
    <dbReference type="NCBI Taxonomy" id="64495"/>
    <lineage>
        <taxon>Eukaryota</taxon>
        <taxon>Fungi</taxon>
        <taxon>Fungi incertae sedis</taxon>
        <taxon>Mucoromycota</taxon>
        <taxon>Mucoromycotina</taxon>
        <taxon>Mucoromycetes</taxon>
        <taxon>Mucorales</taxon>
        <taxon>Mucorineae</taxon>
        <taxon>Rhizopodaceae</taxon>
        <taxon>Rhizopus</taxon>
    </lineage>
</organism>
<comment type="caution">
    <text evidence="2">The sequence shown here is derived from an EMBL/GenBank/DDBJ whole genome shotgun (WGS) entry which is preliminary data.</text>
</comment>
<dbReference type="InterPro" id="IPR050868">
    <property type="entry name" value="ELMO_domain-containing"/>
</dbReference>
<sequence>MLLYRISQSVSTPYDTNNKEHEDKLLELWNKMMPNTPLETRISKQWVDIGFQGNDPATDFRGMGIQGLNDLLYFVNHYPDQVHSILQHASHPVYWYPYAIVGINITRFAYRLLESKKLQMYLFKYGLAYEEFYCYLFYHFNRFWSSFSVIEFEQRFIEFQGVIEKDLIQQNIKPLNTYNKEYTNIQ</sequence>
<evidence type="ECO:0000259" key="1">
    <source>
        <dbReference type="PROSITE" id="PS51335"/>
    </source>
</evidence>
<evidence type="ECO:0000313" key="2">
    <source>
        <dbReference type="EMBL" id="KAG1308312.1"/>
    </source>
</evidence>
<accession>A0A9P6X988</accession>
<name>A0A9P6X988_RHIOR</name>
<dbReference type="OrthoDB" id="67155at2759"/>
<dbReference type="Proteomes" id="UP000716291">
    <property type="component" value="Unassembled WGS sequence"/>
</dbReference>
<dbReference type="GO" id="GO:0005096">
    <property type="term" value="F:GTPase activator activity"/>
    <property type="evidence" value="ECO:0007669"/>
    <property type="project" value="TreeGrafter"/>
</dbReference>
<evidence type="ECO:0000313" key="3">
    <source>
        <dbReference type="Proteomes" id="UP000716291"/>
    </source>
</evidence>
<proteinExistence type="predicted"/>
<keyword evidence="3" id="KW-1185">Reference proteome</keyword>
<dbReference type="PANTHER" id="PTHR12771">
    <property type="entry name" value="ENGULFMENT AND CELL MOTILITY"/>
    <property type="match status" value="1"/>
</dbReference>
<dbReference type="AlphaFoldDB" id="A0A9P6X988"/>
<reference evidence="2" key="1">
    <citation type="journal article" date="2020" name="Microb. Genom.">
        <title>Genetic diversity of clinical and environmental Mucorales isolates obtained from an investigation of mucormycosis cases among solid organ transplant recipients.</title>
        <authorList>
            <person name="Nguyen M.H."/>
            <person name="Kaul D."/>
            <person name="Muto C."/>
            <person name="Cheng S.J."/>
            <person name="Richter R.A."/>
            <person name="Bruno V.M."/>
            <person name="Liu G."/>
            <person name="Beyhan S."/>
            <person name="Sundermann A.J."/>
            <person name="Mounaud S."/>
            <person name="Pasculle A.W."/>
            <person name="Nierman W.C."/>
            <person name="Driscoll E."/>
            <person name="Cumbie R."/>
            <person name="Clancy C.J."/>
            <person name="Dupont C.L."/>
        </authorList>
    </citation>
    <scope>NUCLEOTIDE SEQUENCE</scope>
    <source>
        <strain evidence="2">GL11</strain>
    </source>
</reference>
<dbReference type="Pfam" id="PF04727">
    <property type="entry name" value="ELMO_CED12"/>
    <property type="match status" value="1"/>
</dbReference>
<dbReference type="PROSITE" id="PS51335">
    <property type="entry name" value="ELMO"/>
    <property type="match status" value="1"/>
</dbReference>
<gene>
    <name evidence="2" type="ORF">G6F64_006147</name>
</gene>
<protein>
    <recommendedName>
        <fullName evidence="1">ELMO domain-containing protein</fullName>
    </recommendedName>
</protein>
<dbReference type="PANTHER" id="PTHR12771:SF51">
    <property type="entry name" value="LD01482P"/>
    <property type="match status" value="1"/>
</dbReference>
<dbReference type="InterPro" id="IPR006816">
    <property type="entry name" value="ELMO_dom"/>
</dbReference>